<evidence type="ECO:0008006" key="4">
    <source>
        <dbReference type="Google" id="ProtNLM"/>
    </source>
</evidence>
<proteinExistence type="predicted"/>
<dbReference type="Proteomes" id="UP000696931">
    <property type="component" value="Unassembled WGS sequence"/>
</dbReference>
<dbReference type="AlphaFoldDB" id="A0A933SFX2"/>
<gene>
    <name evidence="2" type="ORF">HZA61_15805</name>
</gene>
<protein>
    <recommendedName>
        <fullName evidence="4">Big-1 domain-containing protein</fullName>
    </recommendedName>
</protein>
<name>A0A933SFX2_UNCEI</name>
<feature type="signal peptide" evidence="1">
    <location>
        <begin position="1"/>
        <end position="24"/>
    </location>
</feature>
<reference evidence="2" key="1">
    <citation type="submission" date="2020-07" db="EMBL/GenBank/DDBJ databases">
        <title>Huge and variable diversity of episymbiotic CPR bacteria and DPANN archaea in groundwater ecosystems.</title>
        <authorList>
            <person name="He C.Y."/>
            <person name="Keren R."/>
            <person name="Whittaker M."/>
            <person name="Farag I.F."/>
            <person name="Doudna J."/>
            <person name="Cate J.H.D."/>
            <person name="Banfield J.F."/>
        </authorList>
    </citation>
    <scope>NUCLEOTIDE SEQUENCE</scope>
    <source>
        <strain evidence="2">NC_groundwater_1813_Pr3_B-0.1um_71_17</strain>
    </source>
</reference>
<sequence>MTGLVRKATLLSACSMLVAASAFAGVPSPGNSTLPSPAFFTIVGHATGVPDALGTFSIVVRDLANNPISGSSVVLDFSAASDLVPASDQLDAGASTVNCAAKTVRKFTAVTGTATFTVVGAANNAGASPGAGLGGVKVYADGVLLGSLTAATFDQDGLSGAGANDLAVWLSDAGSLGYFGRSDYDYSGDLGANDLSVWLGAAGALGSAESGTLCP</sequence>
<organism evidence="2 3">
    <name type="scientific">Eiseniibacteriota bacterium</name>
    <dbReference type="NCBI Taxonomy" id="2212470"/>
    <lineage>
        <taxon>Bacteria</taxon>
        <taxon>Candidatus Eiseniibacteriota</taxon>
    </lineage>
</organism>
<accession>A0A933SFX2</accession>
<evidence type="ECO:0000256" key="1">
    <source>
        <dbReference type="SAM" id="SignalP"/>
    </source>
</evidence>
<feature type="chain" id="PRO_5036862855" description="Big-1 domain-containing protein" evidence="1">
    <location>
        <begin position="25"/>
        <end position="215"/>
    </location>
</feature>
<comment type="caution">
    <text evidence="2">The sequence shown here is derived from an EMBL/GenBank/DDBJ whole genome shotgun (WGS) entry which is preliminary data.</text>
</comment>
<dbReference type="EMBL" id="JACRIW010000113">
    <property type="protein sequence ID" value="MBI5170955.1"/>
    <property type="molecule type" value="Genomic_DNA"/>
</dbReference>
<keyword evidence="1" id="KW-0732">Signal</keyword>
<evidence type="ECO:0000313" key="2">
    <source>
        <dbReference type="EMBL" id="MBI5170955.1"/>
    </source>
</evidence>
<evidence type="ECO:0000313" key="3">
    <source>
        <dbReference type="Proteomes" id="UP000696931"/>
    </source>
</evidence>